<protein>
    <submittedName>
        <fullName evidence="1">Uncharacterized protein</fullName>
    </submittedName>
</protein>
<dbReference type="Proteomes" id="UP000653411">
    <property type="component" value="Unassembled WGS sequence"/>
</dbReference>
<reference evidence="1" key="1">
    <citation type="journal article" date="2014" name="Int. J. Syst. Evol. Microbiol.">
        <title>Complete genome sequence of Corynebacterium casei LMG S-19264T (=DSM 44701T), isolated from a smear-ripened cheese.</title>
        <authorList>
            <consortium name="US DOE Joint Genome Institute (JGI-PGF)"/>
            <person name="Walter F."/>
            <person name="Albersmeier A."/>
            <person name="Kalinowski J."/>
            <person name="Ruckert C."/>
        </authorList>
    </citation>
    <scope>NUCLEOTIDE SEQUENCE</scope>
    <source>
        <strain evidence="1">CGMCC 4.7110</strain>
    </source>
</reference>
<keyword evidence="2" id="KW-1185">Reference proteome</keyword>
<evidence type="ECO:0000313" key="1">
    <source>
        <dbReference type="EMBL" id="GGM98872.1"/>
    </source>
</evidence>
<name>A0A918CQ93_9ACTN</name>
<organism evidence="1 2">
    <name type="scientific">Streptomyces fuscichromogenes</name>
    <dbReference type="NCBI Taxonomy" id="1324013"/>
    <lineage>
        <taxon>Bacteria</taxon>
        <taxon>Bacillati</taxon>
        <taxon>Actinomycetota</taxon>
        <taxon>Actinomycetes</taxon>
        <taxon>Kitasatosporales</taxon>
        <taxon>Streptomycetaceae</taxon>
        <taxon>Streptomyces</taxon>
    </lineage>
</organism>
<dbReference type="EMBL" id="BMML01000004">
    <property type="protein sequence ID" value="GGM98872.1"/>
    <property type="molecule type" value="Genomic_DNA"/>
</dbReference>
<dbReference type="AlphaFoldDB" id="A0A918CQ93"/>
<sequence length="60" mass="6549">MPGARAARTGRCTRRQVLRTLRTEALSVLMLAGPRMAADGYGVRTLSVRARAGPIRLGRR</sequence>
<evidence type="ECO:0000313" key="2">
    <source>
        <dbReference type="Proteomes" id="UP000653411"/>
    </source>
</evidence>
<proteinExistence type="predicted"/>
<gene>
    <name evidence="1" type="ORF">GCM10011578_019950</name>
</gene>
<comment type="caution">
    <text evidence="1">The sequence shown here is derived from an EMBL/GenBank/DDBJ whole genome shotgun (WGS) entry which is preliminary data.</text>
</comment>
<accession>A0A918CQ93</accession>
<reference evidence="1" key="2">
    <citation type="submission" date="2020-09" db="EMBL/GenBank/DDBJ databases">
        <authorList>
            <person name="Sun Q."/>
            <person name="Zhou Y."/>
        </authorList>
    </citation>
    <scope>NUCLEOTIDE SEQUENCE</scope>
    <source>
        <strain evidence="1">CGMCC 4.7110</strain>
    </source>
</reference>